<proteinExistence type="predicted"/>
<dbReference type="STRING" id="1225564.AA309_08635"/>
<feature type="domain" description="Methyltransferase type 11" evidence="2">
    <location>
        <begin position="129"/>
        <end position="191"/>
    </location>
</feature>
<dbReference type="AlphaFoldDB" id="A0A0H1REA5"/>
<organism evidence="3 4">
    <name type="scientific">Microvirga vignae</name>
    <dbReference type="NCBI Taxonomy" id="1225564"/>
    <lineage>
        <taxon>Bacteria</taxon>
        <taxon>Pseudomonadati</taxon>
        <taxon>Pseudomonadota</taxon>
        <taxon>Alphaproteobacteria</taxon>
        <taxon>Hyphomicrobiales</taxon>
        <taxon>Methylobacteriaceae</taxon>
        <taxon>Microvirga</taxon>
    </lineage>
</organism>
<feature type="transmembrane region" description="Helical" evidence="1">
    <location>
        <begin position="243"/>
        <end position="265"/>
    </location>
</feature>
<reference evidence="3 4" key="1">
    <citation type="submission" date="2015-05" db="EMBL/GenBank/DDBJ databases">
        <title>Draft genome sequence of Microvirga vignae strain BR3299, a novel nitrogen fixing bacteria isolated from Brazil semi-aired region.</title>
        <authorList>
            <person name="Zilli J.E."/>
            <person name="Passos S.R."/>
            <person name="Leite J."/>
            <person name="Baldani J.I."/>
            <person name="Xavier G.R."/>
            <person name="Rumjaneck N.G."/>
            <person name="Simoes-Araujo J.L."/>
        </authorList>
    </citation>
    <scope>NUCLEOTIDE SEQUENCE [LARGE SCALE GENOMIC DNA]</scope>
    <source>
        <strain evidence="3 4">BR3299</strain>
    </source>
</reference>
<comment type="caution">
    <text evidence="3">The sequence shown here is derived from an EMBL/GenBank/DDBJ whole genome shotgun (WGS) entry which is preliminary data.</text>
</comment>
<dbReference type="InterPro" id="IPR013216">
    <property type="entry name" value="Methyltransf_11"/>
</dbReference>
<dbReference type="InterPro" id="IPR029063">
    <property type="entry name" value="SAM-dependent_MTases_sf"/>
</dbReference>
<dbReference type="SUPFAM" id="SSF53335">
    <property type="entry name" value="S-adenosyl-L-methionine-dependent methyltransferases"/>
    <property type="match status" value="1"/>
</dbReference>
<evidence type="ECO:0000313" key="3">
    <source>
        <dbReference type="EMBL" id="KLK93518.1"/>
    </source>
</evidence>
<accession>A0A0H1REA5</accession>
<dbReference type="GO" id="GO:0008757">
    <property type="term" value="F:S-adenosylmethionine-dependent methyltransferase activity"/>
    <property type="evidence" value="ECO:0007669"/>
    <property type="project" value="InterPro"/>
</dbReference>
<protein>
    <recommendedName>
        <fullName evidence="2">Methyltransferase type 11 domain-containing protein</fullName>
    </recommendedName>
</protein>
<sequence length="308" mass="34516">MIHLHCPRCKFPLLSSRATHGWRCTNSICQMSTSEFPVVDTVPVLIDFENSIVLREQVLANRASSPVKRRVGWAQKLKKSLLRTEGPTEANATRFLSELKATYAHPIILVIGGGEIGNGAQALYSDPDVTVFGTDIYKSELTHFVSDGHQLPLADSSVHGVWIQAVLEHVLTPSDVVAEIYRVLSPGGLVYAETPFMQQVHEAAYDFTRFTPSGHRWLFRRFEEIEAGITRGPGTALLWSIRYFSAGIFKSSKFGLVTALLFFWLKHFDRVSSKRHSYDGPSGSFFLGKKSSRSLMPRDMLSYYRGAQ</sequence>
<evidence type="ECO:0000259" key="2">
    <source>
        <dbReference type="Pfam" id="PF08241"/>
    </source>
</evidence>
<keyword evidence="1" id="KW-0472">Membrane</keyword>
<dbReference type="CDD" id="cd02440">
    <property type="entry name" value="AdoMet_MTases"/>
    <property type="match status" value="1"/>
</dbReference>
<name>A0A0H1REA5_9HYPH</name>
<gene>
    <name evidence="3" type="ORF">AA309_08635</name>
</gene>
<evidence type="ECO:0000313" key="4">
    <source>
        <dbReference type="Proteomes" id="UP000035489"/>
    </source>
</evidence>
<dbReference type="Proteomes" id="UP000035489">
    <property type="component" value="Unassembled WGS sequence"/>
</dbReference>
<keyword evidence="1" id="KW-0812">Transmembrane</keyword>
<dbReference type="Gene3D" id="3.40.50.150">
    <property type="entry name" value="Vaccinia Virus protein VP39"/>
    <property type="match status" value="1"/>
</dbReference>
<evidence type="ECO:0000256" key="1">
    <source>
        <dbReference type="SAM" id="Phobius"/>
    </source>
</evidence>
<keyword evidence="4" id="KW-1185">Reference proteome</keyword>
<dbReference type="PATRIC" id="fig|1225564.3.peg.2335"/>
<keyword evidence="1" id="KW-1133">Transmembrane helix</keyword>
<dbReference type="Pfam" id="PF08241">
    <property type="entry name" value="Methyltransf_11"/>
    <property type="match status" value="1"/>
</dbReference>
<dbReference type="EMBL" id="LCYG01000020">
    <property type="protein sequence ID" value="KLK93518.1"/>
    <property type="molecule type" value="Genomic_DNA"/>
</dbReference>